<organism evidence="6 7">
    <name type="scientific">Rhizophagus irregularis (strain DAOM 197198w)</name>
    <name type="common">Glomus intraradices</name>
    <dbReference type="NCBI Taxonomy" id="1432141"/>
    <lineage>
        <taxon>Eukaryota</taxon>
        <taxon>Fungi</taxon>
        <taxon>Fungi incertae sedis</taxon>
        <taxon>Mucoromycota</taxon>
        <taxon>Glomeromycotina</taxon>
        <taxon>Glomeromycetes</taxon>
        <taxon>Glomerales</taxon>
        <taxon>Glomeraceae</taxon>
        <taxon>Rhizophagus</taxon>
    </lineage>
</organism>
<dbReference type="SUPFAM" id="SSF56112">
    <property type="entry name" value="Protein kinase-like (PK-like)"/>
    <property type="match status" value="1"/>
</dbReference>
<dbReference type="InterPro" id="IPR051681">
    <property type="entry name" value="Ser/Thr_Kinases-Pseudokinases"/>
</dbReference>
<dbReference type="OrthoDB" id="4062651at2759"/>
<name>A0A015JYG6_RHIIW</name>
<dbReference type="Proteomes" id="UP000022910">
    <property type="component" value="Unassembled WGS sequence"/>
</dbReference>
<dbReference type="GO" id="GO:0004674">
    <property type="term" value="F:protein serine/threonine kinase activity"/>
    <property type="evidence" value="ECO:0007669"/>
    <property type="project" value="TreeGrafter"/>
</dbReference>
<dbReference type="GO" id="GO:0005524">
    <property type="term" value="F:ATP binding"/>
    <property type="evidence" value="ECO:0007669"/>
    <property type="project" value="UniProtKB-KW"/>
</dbReference>
<dbReference type="EMBL" id="JEMT01029388">
    <property type="protein sequence ID" value="EXX52156.1"/>
    <property type="molecule type" value="Genomic_DNA"/>
</dbReference>
<proteinExistence type="predicted"/>
<keyword evidence="1" id="KW-0808">Transferase</keyword>
<evidence type="ECO:0000256" key="1">
    <source>
        <dbReference type="ARBA" id="ARBA00022679"/>
    </source>
</evidence>
<dbReference type="InterPro" id="IPR001245">
    <property type="entry name" value="Ser-Thr/Tyr_kinase_cat_dom"/>
</dbReference>
<dbReference type="InterPro" id="IPR011009">
    <property type="entry name" value="Kinase-like_dom_sf"/>
</dbReference>
<dbReference type="AlphaFoldDB" id="A0A015JYG6"/>
<dbReference type="Pfam" id="PF07714">
    <property type="entry name" value="PK_Tyr_Ser-Thr"/>
    <property type="match status" value="1"/>
</dbReference>
<evidence type="ECO:0000256" key="4">
    <source>
        <dbReference type="ARBA" id="ARBA00022840"/>
    </source>
</evidence>
<keyword evidence="3" id="KW-0418">Kinase</keyword>
<protein>
    <submittedName>
        <fullName evidence="6">Ste11p</fullName>
    </submittedName>
</protein>
<dbReference type="Gene3D" id="1.10.510.10">
    <property type="entry name" value="Transferase(Phosphotransferase) domain 1"/>
    <property type="match status" value="1"/>
</dbReference>
<evidence type="ECO:0000259" key="5">
    <source>
        <dbReference type="PROSITE" id="PS50011"/>
    </source>
</evidence>
<evidence type="ECO:0000313" key="6">
    <source>
        <dbReference type="EMBL" id="EXX52156.1"/>
    </source>
</evidence>
<accession>A0A015JYG6</accession>
<dbReference type="PRINTS" id="PR00109">
    <property type="entry name" value="TYRKINASE"/>
</dbReference>
<feature type="domain" description="Protein kinase" evidence="5">
    <location>
        <begin position="38"/>
        <end position="321"/>
    </location>
</feature>
<comment type="caution">
    <text evidence="6">The sequence shown here is derived from an EMBL/GenBank/DDBJ whole genome shotgun (WGS) entry which is preliminary data.</text>
</comment>
<keyword evidence="2" id="KW-0547">Nucleotide-binding</keyword>
<dbReference type="PANTHER" id="PTHR44329:SF288">
    <property type="entry name" value="MITOGEN-ACTIVATED PROTEIN KINASE KINASE KINASE 20"/>
    <property type="match status" value="1"/>
</dbReference>
<sequence length="377" mass="43432">MNQSKPIIQSGNKVIDDFIKHTLTRKEGRMEYVPYSEFRDVNFIAEGGFSKIYKAIWINGPRYDSKQCKSEMTVALKELANSKNVISKHLNELKIFNDFVLSCEYPSYLNSNDYNKINTYYGITQCPETENFLIITKYYESGNLSHYITNNFFNMDWGIKLNILSDIIIGLKAMHDAEILHKDYHSGNIFIDIRDDDWLQSITGDLGLSKSSLVEEDDDEIYGNLPYVAPEVLRIKKYTKASDIYSIGMIMWELMTGRRPFWDRNHDTELIIEIVCHELRPPIDTNAPKGYIDLMQKCWHFDPSERPTAVELQKNIENISVKEPCSKTKIMRSSDIGPITTNNLHKNSLLSEMIKSAESIMSLLGKNILLAVLLLLI</sequence>
<gene>
    <name evidence="6" type="ORF">RirG_255460</name>
</gene>
<dbReference type="PANTHER" id="PTHR44329">
    <property type="entry name" value="SERINE/THREONINE-PROTEIN KINASE TNNI3K-RELATED"/>
    <property type="match status" value="1"/>
</dbReference>
<dbReference type="InterPro" id="IPR000719">
    <property type="entry name" value="Prot_kinase_dom"/>
</dbReference>
<keyword evidence="7" id="KW-1185">Reference proteome</keyword>
<dbReference type="PROSITE" id="PS50011">
    <property type="entry name" value="PROTEIN_KINASE_DOM"/>
    <property type="match status" value="1"/>
</dbReference>
<evidence type="ECO:0000256" key="3">
    <source>
        <dbReference type="ARBA" id="ARBA00022777"/>
    </source>
</evidence>
<reference evidence="6 7" key="1">
    <citation type="submission" date="2014-02" db="EMBL/GenBank/DDBJ databases">
        <title>Single nucleus genome sequencing reveals high similarity among nuclei of an endomycorrhizal fungus.</title>
        <authorList>
            <person name="Lin K."/>
            <person name="Geurts R."/>
            <person name="Zhang Z."/>
            <person name="Limpens E."/>
            <person name="Saunders D.G."/>
            <person name="Mu D."/>
            <person name="Pang E."/>
            <person name="Cao H."/>
            <person name="Cha H."/>
            <person name="Lin T."/>
            <person name="Zhou Q."/>
            <person name="Shang Y."/>
            <person name="Li Y."/>
            <person name="Ivanov S."/>
            <person name="Sharma T."/>
            <person name="Velzen R.V."/>
            <person name="Ruijter N.D."/>
            <person name="Aanen D.K."/>
            <person name="Win J."/>
            <person name="Kamoun S."/>
            <person name="Bisseling T."/>
            <person name="Huang S."/>
        </authorList>
    </citation>
    <scope>NUCLEOTIDE SEQUENCE [LARGE SCALE GENOMIC DNA]</scope>
    <source>
        <strain evidence="7">DAOM197198w</strain>
    </source>
</reference>
<keyword evidence="4" id="KW-0067">ATP-binding</keyword>
<evidence type="ECO:0000256" key="2">
    <source>
        <dbReference type="ARBA" id="ARBA00022741"/>
    </source>
</evidence>
<dbReference type="HOGENOM" id="CLU_000288_7_34_1"/>
<evidence type="ECO:0000313" key="7">
    <source>
        <dbReference type="Proteomes" id="UP000022910"/>
    </source>
</evidence>